<dbReference type="GO" id="GO:0033550">
    <property type="term" value="F:MAP kinase tyrosine phosphatase activity"/>
    <property type="evidence" value="ECO:0007669"/>
    <property type="project" value="TreeGrafter"/>
</dbReference>
<dbReference type="PANTHER" id="PTHR10159:SF519">
    <property type="entry name" value="DUAL SPECIFICITY PROTEIN PHOSPHATASE MPK3"/>
    <property type="match status" value="1"/>
</dbReference>
<keyword evidence="4" id="KW-0904">Protein phosphatase</keyword>
<dbReference type="InterPro" id="IPR036873">
    <property type="entry name" value="Rhodanese-like_dom_sf"/>
</dbReference>
<sequence>MPSICPPTCLFPSTMNPTQRKVTADWLALQLRRSEPTVFVVDCRNASDFHRSHIRGSINITVPTLLLKRLVNKKITLESVIKCCEDRTRFYQACNAGLTIVIVSDAEGTTDMGSATLVLMKRLIDDGHDVSLLQDPFKSFRASFPEWCEESAPSVPLVGLESLRISSVDSVDSAIEGGCSGHRSSSLDEGAHEEDEEEGSQGGFPVEIISGLFLGNARNSEDHDMLDARGIKYILNVTPTLPNVFQESGSFKYMQIPISDHWSENLSNFFAQAIDFIG</sequence>
<dbReference type="SUPFAM" id="SSF52821">
    <property type="entry name" value="Rhodanese/Cell cycle control phosphatase"/>
    <property type="match status" value="1"/>
</dbReference>
<reference evidence="6" key="1">
    <citation type="submission" date="2020-11" db="EMBL/GenBank/DDBJ databases">
        <authorList>
            <person name="Tran Van P."/>
        </authorList>
    </citation>
    <scope>NUCLEOTIDE SEQUENCE</scope>
</reference>
<dbReference type="PRINTS" id="PR01764">
    <property type="entry name" value="MAPKPHPHTASE"/>
</dbReference>
<dbReference type="EMBL" id="OB665639">
    <property type="protein sequence ID" value="CAD7233101.1"/>
    <property type="molecule type" value="Genomic_DNA"/>
</dbReference>
<dbReference type="GO" id="GO:0008330">
    <property type="term" value="F:protein tyrosine/threonine phosphatase activity"/>
    <property type="evidence" value="ECO:0007669"/>
    <property type="project" value="TreeGrafter"/>
</dbReference>
<dbReference type="AlphaFoldDB" id="A0A7R8WRB3"/>
<evidence type="ECO:0000259" key="5">
    <source>
        <dbReference type="PROSITE" id="PS50206"/>
    </source>
</evidence>
<organism evidence="6">
    <name type="scientific">Cyprideis torosa</name>
    <dbReference type="NCBI Taxonomy" id="163714"/>
    <lineage>
        <taxon>Eukaryota</taxon>
        <taxon>Metazoa</taxon>
        <taxon>Ecdysozoa</taxon>
        <taxon>Arthropoda</taxon>
        <taxon>Crustacea</taxon>
        <taxon>Oligostraca</taxon>
        <taxon>Ostracoda</taxon>
        <taxon>Podocopa</taxon>
        <taxon>Podocopida</taxon>
        <taxon>Cytherocopina</taxon>
        <taxon>Cytheroidea</taxon>
        <taxon>Cytherideidae</taxon>
        <taxon>Cyprideis</taxon>
    </lineage>
</organism>
<dbReference type="PROSITE" id="PS50206">
    <property type="entry name" value="RHODANESE_3"/>
    <property type="match status" value="1"/>
</dbReference>
<keyword evidence="3" id="KW-0378">Hydrolase</keyword>
<evidence type="ECO:0000256" key="1">
    <source>
        <dbReference type="ARBA" id="ARBA00008601"/>
    </source>
</evidence>
<dbReference type="InterPro" id="IPR008343">
    <property type="entry name" value="MKP"/>
</dbReference>
<dbReference type="CDD" id="cd01446">
    <property type="entry name" value="DSP_MapKP"/>
    <property type="match status" value="1"/>
</dbReference>
<dbReference type="Pfam" id="PF00782">
    <property type="entry name" value="DSPc"/>
    <property type="match status" value="1"/>
</dbReference>
<comment type="similarity">
    <text evidence="1">Belongs to the protein-tyrosine phosphatase family. Non-receptor class dual specificity subfamily.</text>
</comment>
<dbReference type="GO" id="GO:0017017">
    <property type="term" value="F:MAP kinase tyrosine/serine/threonine phosphatase activity"/>
    <property type="evidence" value="ECO:0007669"/>
    <property type="project" value="InterPro"/>
</dbReference>
<dbReference type="GO" id="GO:0005829">
    <property type="term" value="C:cytosol"/>
    <property type="evidence" value="ECO:0007669"/>
    <property type="project" value="TreeGrafter"/>
</dbReference>
<evidence type="ECO:0000313" key="6">
    <source>
        <dbReference type="EMBL" id="CAD7233101.1"/>
    </source>
</evidence>
<dbReference type="Gene3D" id="3.90.190.10">
    <property type="entry name" value="Protein tyrosine phosphatase superfamily"/>
    <property type="match status" value="1"/>
</dbReference>
<gene>
    <name evidence="6" type="ORF">CTOB1V02_LOCUS10925</name>
</gene>
<dbReference type="Pfam" id="PF00581">
    <property type="entry name" value="Rhodanese"/>
    <property type="match status" value="1"/>
</dbReference>
<name>A0A7R8WRB3_9CRUS</name>
<dbReference type="GO" id="GO:0043409">
    <property type="term" value="P:negative regulation of MAPK cascade"/>
    <property type="evidence" value="ECO:0007669"/>
    <property type="project" value="TreeGrafter"/>
</dbReference>
<protein>
    <recommendedName>
        <fullName evidence="2">protein-tyrosine-phosphatase</fullName>
        <ecNumber evidence="2">3.1.3.48</ecNumber>
    </recommendedName>
</protein>
<dbReference type="InterPro" id="IPR000340">
    <property type="entry name" value="Dual-sp_phosphatase_cat-dom"/>
</dbReference>
<proteinExistence type="inferred from homology"/>
<evidence type="ECO:0000256" key="3">
    <source>
        <dbReference type="ARBA" id="ARBA00022801"/>
    </source>
</evidence>
<feature type="domain" description="Rhodanese" evidence="5">
    <location>
        <begin position="34"/>
        <end position="149"/>
    </location>
</feature>
<evidence type="ECO:0000256" key="4">
    <source>
        <dbReference type="ARBA" id="ARBA00022912"/>
    </source>
</evidence>
<feature type="non-terminal residue" evidence="6">
    <location>
        <position position="278"/>
    </location>
</feature>
<dbReference type="PANTHER" id="PTHR10159">
    <property type="entry name" value="DUAL SPECIFICITY PROTEIN PHOSPHATASE"/>
    <property type="match status" value="1"/>
</dbReference>
<dbReference type="EC" id="3.1.3.48" evidence="2"/>
<evidence type="ECO:0000256" key="2">
    <source>
        <dbReference type="ARBA" id="ARBA00013064"/>
    </source>
</evidence>
<dbReference type="Gene3D" id="3.40.250.10">
    <property type="entry name" value="Rhodanese-like domain"/>
    <property type="match status" value="1"/>
</dbReference>
<dbReference type="InterPro" id="IPR029021">
    <property type="entry name" value="Prot-tyrosine_phosphatase-like"/>
</dbReference>
<dbReference type="InterPro" id="IPR001763">
    <property type="entry name" value="Rhodanese-like_dom"/>
</dbReference>
<dbReference type="SMART" id="SM00450">
    <property type="entry name" value="RHOD"/>
    <property type="match status" value="1"/>
</dbReference>
<dbReference type="OrthoDB" id="165342at2759"/>
<accession>A0A7R8WRB3</accession>
<dbReference type="SUPFAM" id="SSF52799">
    <property type="entry name" value="(Phosphotyrosine protein) phosphatases II"/>
    <property type="match status" value="1"/>
</dbReference>